<dbReference type="EMBL" id="FRBP01000002">
    <property type="protein sequence ID" value="SHL02957.1"/>
    <property type="molecule type" value="Genomic_DNA"/>
</dbReference>
<feature type="transmembrane region" description="Helical" evidence="8">
    <location>
        <begin position="253"/>
        <end position="282"/>
    </location>
</feature>
<dbReference type="Pfam" id="PF01032">
    <property type="entry name" value="FecCD"/>
    <property type="match status" value="1"/>
</dbReference>
<dbReference type="FunFam" id="1.10.3470.10:FF:000001">
    <property type="entry name" value="Vitamin B12 ABC transporter permease BtuC"/>
    <property type="match status" value="1"/>
</dbReference>
<feature type="transmembrane region" description="Helical" evidence="8">
    <location>
        <begin position="75"/>
        <end position="98"/>
    </location>
</feature>
<evidence type="ECO:0000256" key="1">
    <source>
        <dbReference type="ARBA" id="ARBA00004651"/>
    </source>
</evidence>
<comment type="similarity">
    <text evidence="2">Belongs to the binding-protein-dependent transport system permease family. FecCD subfamily.</text>
</comment>
<feature type="transmembrane region" description="Helical" evidence="8">
    <location>
        <begin position="294"/>
        <end position="312"/>
    </location>
</feature>
<accession>A0AB74EV19</accession>
<dbReference type="GO" id="GO:0022857">
    <property type="term" value="F:transmembrane transporter activity"/>
    <property type="evidence" value="ECO:0007669"/>
    <property type="project" value="InterPro"/>
</dbReference>
<gene>
    <name evidence="9" type="ORF">SAMN04515649_10231</name>
</gene>
<proteinExistence type="inferred from homology"/>
<dbReference type="GO" id="GO:0033214">
    <property type="term" value="P:siderophore-iron import into cell"/>
    <property type="evidence" value="ECO:0007669"/>
    <property type="project" value="TreeGrafter"/>
</dbReference>
<evidence type="ECO:0000256" key="2">
    <source>
        <dbReference type="ARBA" id="ARBA00007935"/>
    </source>
</evidence>
<evidence type="ECO:0000256" key="3">
    <source>
        <dbReference type="ARBA" id="ARBA00022448"/>
    </source>
</evidence>
<protein>
    <submittedName>
        <fullName evidence="9">Iron complex transport system permease protein</fullName>
    </submittedName>
</protein>
<organism evidence="9 10">
    <name type="scientific">Eubacterium callanderi</name>
    <dbReference type="NCBI Taxonomy" id="53442"/>
    <lineage>
        <taxon>Bacteria</taxon>
        <taxon>Bacillati</taxon>
        <taxon>Bacillota</taxon>
        <taxon>Clostridia</taxon>
        <taxon>Eubacteriales</taxon>
        <taxon>Eubacteriaceae</taxon>
        <taxon>Eubacterium</taxon>
    </lineage>
</organism>
<evidence type="ECO:0000313" key="9">
    <source>
        <dbReference type="EMBL" id="SHL02957.1"/>
    </source>
</evidence>
<evidence type="ECO:0000256" key="7">
    <source>
        <dbReference type="ARBA" id="ARBA00023136"/>
    </source>
</evidence>
<comment type="subcellular location">
    <subcellularLocation>
        <location evidence="1">Cell membrane</location>
        <topology evidence="1">Multi-pass membrane protein</topology>
    </subcellularLocation>
</comment>
<dbReference type="InterPro" id="IPR000522">
    <property type="entry name" value="ABC_transptr_permease_BtuC"/>
</dbReference>
<feature type="transmembrane region" description="Helical" evidence="8">
    <location>
        <begin position="135"/>
        <end position="156"/>
    </location>
</feature>
<evidence type="ECO:0000256" key="6">
    <source>
        <dbReference type="ARBA" id="ARBA00022989"/>
    </source>
</evidence>
<dbReference type="Proteomes" id="UP000184012">
    <property type="component" value="Unassembled WGS sequence"/>
</dbReference>
<name>A0AB74EV19_9FIRM</name>
<keyword evidence="6 8" id="KW-1133">Transmembrane helix</keyword>
<evidence type="ECO:0000256" key="8">
    <source>
        <dbReference type="SAM" id="Phobius"/>
    </source>
</evidence>
<feature type="transmembrane region" description="Helical" evidence="8">
    <location>
        <begin position="110"/>
        <end position="128"/>
    </location>
</feature>
<evidence type="ECO:0000313" key="10">
    <source>
        <dbReference type="Proteomes" id="UP000184012"/>
    </source>
</evidence>
<sequence length="352" mass="37199">MMEKQQTLKAYHKKRAALMLAAVILLIIAAFSSCFVGVANVTVGRVFATLLPGGHFMGAAALNQTELTVLMQLRLPRITMALVSGIGLGISGLVMQAITGNKMASPFTTGLSNAAAFGASLAIIFGFTPFGSNQVGTVMMAFVLAFICAAMVYGIASAKGMGKTTIILIGIALNYFFSALNASMQYVANEQQLSAIVHWTFGSLSEITWEQILVVCVILLLTFPFIVRFAWHYNLLSTGDESAVALGVNVMRLRLLSGIAVTLISSAIVSFTGVIGFVGLVAPHIARLLIGGDYRALIPLTALSGAILLIAADTVGRVAVSPVIIPVGIVVSFIGVPVFIYLIVKEQKERLV</sequence>
<keyword evidence="3" id="KW-0813">Transport</keyword>
<feature type="transmembrane region" description="Helical" evidence="8">
    <location>
        <begin position="212"/>
        <end position="233"/>
    </location>
</feature>
<dbReference type="CDD" id="cd06550">
    <property type="entry name" value="TM_ABC_iron-siderophores_like"/>
    <property type="match status" value="1"/>
</dbReference>
<keyword evidence="7 8" id="KW-0472">Membrane</keyword>
<dbReference type="GO" id="GO:0005886">
    <property type="term" value="C:plasma membrane"/>
    <property type="evidence" value="ECO:0007669"/>
    <property type="project" value="UniProtKB-SubCell"/>
</dbReference>
<dbReference type="InterPro" id="IPR037294">
    <property type="entry name" value="ABC_BtuC-like"/>
</dbReference>
<reference evidence="9 10" key="1">
    <citation type="submission" date="2016-11" db="EMBL/GenBank/DDBJ databases">
        <authorList>
            <person name="Varghese N."/>
            <person name="Submissions S."/>
        </authorList>
    </citation>
    <scope>NUCLEOTIDE SEQUENCE [LARGE SCALE GENOMIC DNA]</scope>
    <source>
        <strain evidence="9 10">FD</strain>
    </source>
</reference>
<comment type="caution">
    <text evidence="9">The sequence shown here is derived from an EMBL/GenBank/DDBJ whole genome shotgun (WGS) entry which is preliminary data.</text>
</comment>
<feature type="transmembrane region" description="Helical" evidence="8">
    <location>
        <begin position="324"/>
        <end position="344"/>
    </location>
</feature>
<dbReference type="AlphaFoldDB" id="A0AB74EV19"/>
<feature type="transmembrane region" description="Helical" evidence="8">
    <location>
        <begin position="16"/>
        <end position="39"/>
    </location>
</feature>
<keyword evidence="5 8" id="KW-0812">Transmembrane</keyword>
<evidence type="ECO:0000256" key="5">
    <source>
        <dbReference type="ARBA" id="ARBA00022692"/>
    </source>
</evidence>
<evidence type="ECO:0000256" key="4">
    <source>
        <dbReference type="ARBA" id="ARBA00022475"/>
    </source>
</evidence>
<keyword evidence="4" id="KW-1003">Cell membrane</keyword>
<dbReference type="SUPFAM" id="SSF81345">
    <property type="entry name" value="ABC transporter involved in vitamin B12 uptake, BtuC"/>
    <property type="match status" value="1"/>
</dbReference>
<dbReference type="PROSITE" id="PS51257">
    <property type="entry name" value="PROKAR_LIPOPROTEIN"/>
    <property type="match status" value="1"/>
</dbReference>
<dbReference type="PANTHER" id="PTHR30472">
    <property type="entry name" value="FERRIC ENTEROBACTIN TRANSPORT SYSTEM PERMEASE PROTEIN"/>
    <property type="match status" value="1"/>
</dbReference>
<feature type="transmembrane region" description="Helical" evidence="8">
    <location>
        <begin position="162"/>
        <end position="182"/>
    </location>
</feature>
<dbReference type="Gene3D" id="1.10.3470.10">
    <property type="entry name" value="ABC transporter involved in vitamin B12 uptake, BtuC"/>
    <property type="match status" value="1"/>
</dbReference>
<dbReference type="PANTHER" id="PTHR30472:SF18">
    <property type="entry name" value="IRON(III) DICITRATE ABC TRANSPORTER,PERMEASE PROTEIN"/>
    <property type="match status" value="1"/>
</dbReference>